<name>A0A420Y1P4_9PEZI</name>
<keyword evidence="3" id="KW-1185">Reference proteome</keyword>
<proteinExistence type="predicted"/>
<dbReference type="OrthoDB" id="5096049at2759"/>
<evidence type="ECO:0000313" key="3">
    <source>
        <dbReference type="Proteomes" id="UP000275385"/>
    </source>
</evidence>
<reference evidence="2 3" key="1">
    <citation type="submission" date="2018-08" db="EMBL/GenBank/DDBJ databases">
        <title>Draft genome of the lignicolous fungus Coniochaeta pulveracea.</title>
        <authorList>
            <person name="Borstlap C.J."/>
            <person name="De Witt R.N."/>
            <person name="Botha A."/>
            <person name="Volschenk H."/>
        </authorList>
    </citation>
    <scope>NUCLEOTIDE SEQUENCE [LARGE SCALE GENOMIC DNA]</scope>
    <source>
        <strain evidence="2 3">CAB683</strain>
    </source>
</reference>
<sequence>MTKDVNTVAMGILPTDEAELPNALTVIKTVLTLPVQPEHSVTDRAVFTYGYAFQSRVLCIPDRWGLFWPGPAEAQQEQGYRFSVVTFCCVLVMVLLTPSIIILMYVDPWDSHIPLIGSLVVGNAWLLVIMAWVASFYDKGRNTKPVAMCVEAQK</sequence>
<comment type="caution">
    <text evidence="2">The sequence shown here is derived from an EMBL/GenBank/DDBJ whole genome shotgun (WGS) entry which is preliminary data.</text>
</comment>
<feature type="transmembrane region" description="Helical" evidence="1">
    <location>
        <begin position="84"/>
        <end position="106"/>
    </location>
</feature>
<evidence type="ECO:0000256" key="1">
    <source>
        <dbReference type="SAM" id="Phobius"/>
    </source>
</evidence>
<dbReference type="AlphaFoldDB" id="A0A420Y1P4"/>
<dbReference type="EMBL" id="QVQW01000069">
    <property type="protein sequence ID" value="RKU41720.1"/>
    <property type="molecule type" value="Genomic_DNA"/>
</dbReference>
<dbReference type="Proteomes" id="UP000275385">
    <property type="component" value="Unassembled WGS sequence"/>
</dbReference>
<keyword evidence="1" id="KW-1133">Transmembrane helix</keyword>
<organism evidence="2 3">
    <name type="scientific">Coniochaeta pulveracea</name>
    <dbReference type="NCBI Taxonomy" id="177199"/>
    <lineage>
        <taxon>Eukaryota</taxon>
        <taxon>Fungi</taxon>
        <taxon>Dikarya</taxon>
        <taxon>Ascomycota</taxon>
        <taxon>Pezizomycotina</taxon>
        <taxon>Sordariomycetes</taxon>
        <taxon>Sordariomycetidae</taxon>
        <taxon>Coniochaetales</taxon>
        <taxon>Coniochaetaceae</taxon>
        <taxon>Coniochaeta</taxon>
    </lineage>
</organism>
<accession>A0A420Y1P4</accession>
<feature type="transmembrane region" description="Helical" evidence="1">
    <location>
        <begin position="112"/>
        <end position="134"/>
    </location>
</feature>
<keyword evidence="1" id="KW-0812">Transmembrane</keyword>
<evidence type="ECO:0000313" key="2">
    <source>
        <dbReference type="EMBL" id="RKU41720.1"/>
    </source>
</evidence>
<keyword evidence="1" id="KW-0472">Membrane</keyword>
<protein>
    <submittedName>
        <fullName evidence="2">Uncharacterized protein</fullName>
    </submittedName>
</protein>
<gene>
    <name evidence="2" type="ORF">DL546_004044</name>
</gene>